<protein>
    <submittedName>
        <fullName evidence="2">Uncharacterized protein</fullName>
    </submittedName>
</protein>
<keyword evidence="3" id="KW-1185">Reference proteome</keyword>
<dbReference type="EMBL" id="KB445797">
    <property type="protein sequence ID" value="EMD36868.1"/>
    <property type="molecule type" value="Genomic_DNA"/>
</dbReference>
<name>M2QIL0_CERS8</name>
<dbReference type="AlphaFoldDB" id="M2QIL0"/>
<dbReference type="HOGENOM" id="CLU_1106994_0_0_1"/>
<organism evidence="2 3">
    <name type="scientific">Ceriporiopsis subvermispora (strain B)</name>
    <name type="common">White-rot fungus</name>
    <name type="synonym">Gelatoporia subvermispora</name>
    <dbReference type="NCBI Taxonomy" id="914234"/>
    <lineage>
        <taxon>Eukaryota</taxon>
        <taxon>Fungi</taxon>
        <taxon>Dikarya</taxon>
        <taxon>Basidiomycota</taxon>
        <taxon>Agaricomycotina</taxon>
        <taxon>Agaricomycetes</taxon>
        <taxon>Polyporales</taxon>
        <taxon>Gelatoporiaceae</taxon>
        <taxon>Gelatoporia</taxon>
    </lineage>
</organism>
<feature type="compositionally biased region" description="Polar residues" evidence="1">
    <location>
        <begin position="29"/>
        <end position="42"/>
    </location>
</feature>
<evidence type="ECO:0000256" key="1">
    <source>
        <dbReference type="SAM" id="MobiDB-lite"/>
    </source>
</evidence>
<accession>M2QIL0</accession>
<dbReference type="Proteomes" id="UP000016930">
    <property type="component" value="Unassembled WGS sequence"/>
</dbReference>
<proteinExistence type="predicted"/>
<feature type="compositionally biased region" description="Polar residues" evidence="1">
    <location>
        <begin position="61"/>
        <end position="76"/>
    </location>
</feature>
<reference evidence="2 3" key="1">
    <citation type="journal article" date="2012" name="Proc. Natl. Acad. Sci. U.S.A.">
        <title>Comparative genomics of Ceriporiopsis subvermispora and Phanerochaete chrysosporium provide insight into selective ligninolysis.</title>
        <authorList>
            <person name="Fernandez-Fueyo E."/>
            <person name="Ruiz-Duenas F.J."/>
            <person name="Ferreira P."/>
            <person name="Floudas D."/>
            <person name="Hibbett D.S."/>
            <person name="Canessa P."/>
            <person name="Larrondo L.F."/>
            <person name="James T.Y."/>
            <person name="Seelenfreund D."/>
            <person name="Lobos S."/>
            <person name="Polanco R."/>
            <person name="Tello M."/>
            <person name="Honda Y."/>
            <person name="Watanabe T."/>
            <person name="Watanabe T."/>
            <person name="Ryu J.S."/>
            <person name="Kubicek C.P."/>
            <person name="Schmoll M."/>
            <person name="Gaskell J."/>
            <person name="Hammel K.E."/>
            <person name="St John F.J."/>
            <person name="Vanden Wymelenberg A."/>
            <person name="Sabat G."/>
            <person name="Splinter BonDurant S."/>
            <person name="Syed K."/>
            <person name="Yadav J.S."/>
            <person name="Doddapaneni H."/>
            <person name="Subramanian V."/>
            <person name="Lavin J.L."/>
            <person name="Oguiza J.A."/>
            <person name="Perez G."/>
            <person name="Pisabarro A.G."/>
            <person name="Ramirez L."/>
            <person name="Santoyo F."/>
            <person name="Master E."/>
            <person name="Coutinho P.M."/>
            <person name="Henrissat B."/>
            <person name="Lombard V."/>
            <person name="Magnuson J.K."/>
            <person name="Kuees U."/>
            <person name="Hori C."/>
            <person name="Igarashi K."/>
            <person name="Samejima M."/>
            <person name="Held B.W."/>
            <person name="Barry K.W."/>
            <person name="LaButti K.M."/>
            <person name="Lapidus A."/>
            <person name="Lindquist E.A."/>
            <person name="Lucas S.M."/>
            <person name="Riley R."/>
            <person name="Salamov A.A."/>
            <person name="Hoffmeister D."/>
            <person name="Schwenk D."/>
            <person name="Hadar Y."/>
            <person name="Yarden O."/>
            <person name="de Vries R.P."/>
            <person name="Wiebenga A."/>
            <person name="Stenlid J."/>
            <person name="Eastwood D."/>
            <person name="Grigoriev I.V."/>
            <person name="Berka R.M."/>
            <person name="Blanchette R.A."/>
            <person name="Kersten P."/>
            <person name="Martinez A.T."/>
            <person name="Vicuna R."/>
            <person name="Cullen D."/>
        </authorList>
    </citation>
    <scope>NUCLEOTIDE SEQUENCE [LARGE SCALE GENOMIC DNA]</scope>
    <source>
        <strain evidence="2 3">B</strain>
    </source>
</reference>
<feature type="region of interest" description="Disordered" evidence="1">
    <location>
        <begin position="1"/>
        <end position="76"/>
    </location>
</feature>
<evidence type="ECO:0000313" key="2">
    <source>
        <dbReference type="EMBL" id="EMD36868.1"/>
    </source>
</evidence>
<sequence length="251" mass="26958">MTARLSNLRIQSSEAVPQQGSKRTKMTVRKTQTTGLGASSGQFLEAVPKQGSKKRTKLTARKTQTSGLGVTYSGQDQVKMTSNAQDAPGSDSDDGSTLDSFEFFNKDVLRERLPPLAPATGPPLEVEALLGGTCLAPPDVDPRLSAVSTGFPISVYSLRVPNARGLLSTASNFSVYGRVGVTVDAFGYQFTIVCWVVDLDYPVDMVLGVDCMTLYETVFAYTVLGPQILNAEAKKFVDVLSNAVYELCLIP</sequence>
<gene>
    <name evidence="2" type="ORF">CERSUDRAFT_73898</name>
</gene>
<feature type="compositionally biased region" description="Polar residues" evidence="1">
    <location>
        <begin position="1"/>
        <end position="21"/>
    </location>
</feature>
<evidence type="ECO:0000313" key="3">
    <source>
        <dbReference type="Proteomes" id="UP000016930"/>
    </source>
</evidence>
<feature type="compositionally biased region" description="Basic residues" evidence="1">
    <location>
        <begin position="51"/>
        <end position="60"/>
    </location>
</feature>